<comment type="caution">
    <text evidence="1">The sequence shown here is derived from an EMBL/GenBank/DDBJ whole genome shotgun (WGS) entry which is preliminary data.</text>
</comment>
<evidence type="ECO:0000313" key="1">
    <source>
        <dbReference type="EMBL" id="KAL2717581.1"/>
    </source>
</evidence>
<protein>
    <submittedName>
        <fullName evidence="1">Uncharacterized protein</fullName>
    </submittedName>
</protein>
<gene>
    <name evidence="1" type="ORF">V1478_013281</name>
</gene>
<accession>A0ABD2AAC9</accession>
<reference evidence="1 2" key="1">
    <citation type="journal article" date="2024" name="Ann. Entomol. Soc. Am.">
        <title>Genomic analyses of the southern and eastern yellowjacket wasps (Hymenoptera: Vespidae) reveal evolutionary signatures of social life.</title>
        <authorList>
            <person name="Catto M.A."/>
            <person name="Caine P.B."/>
            <person name="Orr S.E."/>
            <person name="Hunt B.G."/>
            <person name="Goodisman M.A.D."/>
        </authorList>
    </citation>
    <scope>NUCLEOTIDE SEQUENCE [LARGE SCALE GENOMIC DNA]</scope>
    <source>
        <strain evidence="1">233</strain>
        <tissue evidence="1">Head and thorax</tissue>
    </source>
</reference>
<proteinExistence type="predicted"/>
<evidence type="ECO:0000313" key="2">
    <source>
        <dbReference type="Proteomes" id="UP001607302"/>
    </source>
</evidence>
<organism evidence="1 2">
    <name type="scientific">Vespula squamosa</name>
    <name type="common">Southern yellow jacket</name>
    <name type="synonym">Wasp</name>
    <dbReference type="NCBI Taxonomy" id="30214"/>
    <lineage>
        <taxon>Eukaryota</taxon>
        <taxon>Metazoa</taxon>
        <taxon>Ecdysozoa</taxon>
        <taxon>Arthropoda</taxon>
        <taxon>Hexapoda</taxon>
        <taxon>Insecta</taxon>
        <taxon>Pterygota</taxon>
        <taxon>Neoptera</taxon>
        <taxon>Endopterygota</taxon>
        <taxon>Hymenoptera</taxon>
        <taxon>Apocrita</taxon>
        <taxon>Aculeata</taxon>
        <taxon>Vespoidea</taxon>
        <taxon>Vespidae</taxon>
        <taxon>Vespinae</taxon>
        <taxon>Vespula</taxon>
    </lineage>
</organism>
<dbReference type="EMBL" id="JAUDFV010000153">
    <property type="protein sequence ID" value="KAL2717581.1"/>
    <property type="molecule type" value="Genomic_DNA"/>
</dbReference>
<dbReference type="AlphaFoldDB" id="A0ABD2AAC9"/>
<dbReference type="Proteomes" id="UP001607302">
    <property type="component" value="Unassembled WGS sequence"/>
</dbReference>
<name>A0ABD2AAC9_VESSQ</name>
<sequence length="114" mass="12980">MLCEVLEDGMNQHFVASILFALIFNEDINKMRDRGTRLCRPAFRKSMLSEDVDRRSLSMEHRFGMKQYDWNDGPIYVPITSASASAVAIVAATAATTTTMRPAYDIFLRQEQNI</sequence>
<keyword evidence="2" id="KW-1185">Reference proteome</keyword>